<organism evidence="9 10">
    <name type="scientific">Dongia mobilis</name>
    <dbReference type="NCBI Taxonomy" id="578943"/>
    <lineage>
        <taxon>Bacteria</taxon>
        <taxon>Pseudomonadati</taxon>
        <taxon>Pseudomonadota</taxon>
        <taxon>Alphaproteobacteria</taxon>
        <taxon>Rhodospirillales</taxon>
        <taxon>Dongiaceae</taxon>
        <taxon>Dongia</taxon>
    </lineage>
</organism>
<dbReference type="InterPro" id="IPR002942">
    <property type="entry name" value="S4_RNA-bd"/>
</dbReference>
<evidence type="ECO:0000256" key="4">
    <source>
        <dbReference type="ARBA" id="ARBA00023235"/>
    </source>
</evidence>
<dbReference type="AlphaFoldDB" id="A0A4R6WQK6"/>
<keyword evidence="3 5" id="KW-0694">RNA-binding</keyword>
<dbReference type="EC" id="5.4.99.-" evidence="6"/>
<sequence length="397" mass="44492">MSESAYKGERIAKVMARAGLCSRRDAEGWIAAGRVSVNGQKLSSAAINVQPNDIVLVDGKPLPDKEGARVWLYYKPKGLMTTARDPEGRPTVFERLPPEMPRVISVGRLDLNSEGLLLLTNDGELARRLELPSTGWIRRYRVRVNGRIDPKILDQVKAGLTIEGVRYGPIEAAVDRQQGANAWITMGLTEGKNREIRRICQHFGWPVSRLIRISYGPFQLAEMEPGQVTEVKGKLLKDQLKFGNDWKPELSRALPPAHVQAAQEERKLRAVGEYPEARKRWGNKTAKDKREEDRHEPRPPKPGRQKSQDGKSRRIEQPITMPGKTGKSDKSGKFEAEARQLAARIDGTLKLGRLLDHKPEKSGEGAAPAAKPKRRGPRNAGQQKPKPKPKRDAHRFR</sequence>
<evidence type="ECO:0000256" key="2">
    <source>
        <dbReference type="ARBA" id="ARBA00008348"/>
    </source>
</evidence>
<dbReference type="PANTHER" id="PTHR47683">
    <property type="entry name" value="PSEUDOURIDINE SYNTHASE FAMILY PROTEIN-RELATED"/>
    <property type="match status" value="1"/>
</dbReference>
<protein>
    <recommendedName>
        <fullName evidence="6">Pseudouridine synthase</fullName>
        <ecNumber evidence="6">5.4.99.-</ecNumber>
    </recommendedName>
</protein>
<dbReference type="PROSITE" id="PS01149">
    <property type="entry name" value="PSI_RSU"/>
    <property type="match status" value="1"/>
</dbReference>
<dbReference type="GO" id="GO:0120159">
    <property type="term" value="F:rRNA pseudouridine synthase activity"/>
    <property type="evidence" value="ECO:0007669"/>
    <property type="project" value="UniProtKB-ARBA"/>
</dbReference>
<evidence type="ECO:0000256" key="1">
    <source>
        <dbReference type="ARBA" id="ARBA00000073"/>
    </source>
</evidence>
<evidence type="ECO:0000256" key="3">
    <source>
        <dbReference type="ARBA" id="ARBA00022884"/>
    </source>
</evidence>
<evidence type="ECO:0000313" key="9">
    <source>
        <dbReference type="EMBL" id="TDQ78822.1"/>
    </source>
</evidence>
<dbReference type="InterPro" id="IPR000748">
    <property type="entry name" value="PsdUridine_synth_RsuA/RluB/E/F"/>
</dbReference>
<feature type="compositionally biased region" description="Basic residues" evidence="7">
    <location>
        <begin position="385"/>
        <end position="397"/>
    </location>
</feature>
<dbReference type="NCBIfam" id="TIGR00093">
    <property type="entry name" value="pseudouridine synthase"/>
    <property type="match status" value="1"/>
</dbReference>
<evidence type="ECO:0000259" key="8">
    <source>
        <dbReference type="SMART" id="SM00363"/>
    </source>
</evidence>
<dbReference type="RefSeq" id="WP_208109898.1">
    <property type="nucleotide sequence ID" value="NZ_SNYW01000012.1"/>
</dbReference>
<dbReference type="Gene3D" id="3.30.70.580">
    <property type="entry name" value="Pseudouridine synthase I, catalytic domain, N-terminal subdomain"/>
    <property type="match status" value="1"/>
</dbReference>
<evidence type="ECO:0000256" key="6">
    <source>
        <dbReference type="RuleBase" id="RU003887"/>
    </source>
</evidence>
<feature type="compositionally biased region" description="Basic and acidic residues" evidence="7">
    <location>
        <begin position="306"/>
        <end position="316"/>
    </location>
</feature>
<dbReference type="Pfam" id="PF00849">
    <property type="entry name" value="PseudoU_synth_2"/>
    <property type="match status" value="1"/>
</dbReference>
<dbReference type="GO" id="GO:0003723">
    <property type="term" value="F:RNA binding"/>
    <property type="evidence" value="ECO:0007669"/>
    <property type="project" value="UniProtKB-KW"/>
</dbReference>
<dbReference type="PROSITE" id="PS50889">
    <property type="entry name" value="S4"/>
    <property type="match status" value="1"/>
</dbReference>
<evidence type="ECO:0000256" key="5">
    <source>
        <dbReference type="PROSITE-ProRule" id="PRU00182"/>
    </source>
</evidence>
<proteinExistence type="inferred from homology"/>
<evidence type="ECO:0000313" key="10">
    <source>
        <dbReference type="Proteomes" id="UP000295783"/>
    </source>
</evidence>
<feature type="region of interest" description="Disordered" evidence="7">
    <location>
        <begin position="256"/>
        <end position="397"/>
    </location>
</feature>
<dbReference type="InterPro" id="IPR006145">
    <property type="entry name" value="PsdUridine_synth_RsuA/RluA"/>
</dbReference>
<dbReference type="Proteomes" id="UP000295783">
    <property type="component" value="Unassembled WGS sequence"/>
</dbReference>
<dbReference type="SUPFAM" id="SSF55174">
    <property type="entry name" value="Alpha-L RNA-binding motif"/>
    <property type="match status" value="1"/>
</dbReference>
<dbReference type="InterPro" id="IPR020094">
    <property type="entry name" value="TruA/RsuA/RluB/E/F_N"/>
</dbReference>
<dbReference type="EMBL" id="SNYW01000012">
    <property type="protein sequence ID" value="TDQ78822.1"/>
    <property type="molecule type" value="Genomic_DNA"/>
</dbReference>
<dbReference type="Gene3D" id="3.10.290.10">
    <property type="entry name" value="RNA-binding S4 domain"/>
    <property type="match status" value="1"/>
</dbReference>
<comment type="catalytic activity">
    <reaction evidence="1">
        <text>a uridine in RNA = a pseudouridine in RNA</text>
        <dbReference type="Rhea" id="RHEA:48348"/>
        <dbReference type="Rhea" id="RHEA-COMP:12068"/>
        <dbReference type="Rhea" id="RHEA-COMP:12069"/>
        <dbReference type="ChEBI" id="CHEBI:65314"/>
        <dbReference type="ChEBI" id="CHEBI:65315"/>
    </reaction>
</comment>
<keyword evidence="10" id="KW-1185">Reference proteome</keyword>
<dbReference type="Gene3D" id="3.30.70.1560">
    <property type="entry name" value="Alpha-L RNA-binding motif"/>
    <property type="match status" value="1"/>
</dbReference>
<feature type="domain" description="RNA-binding S4" evidence="8">
    <location>
        <begin position="9"/>
        <end position="67"/>
    </location>
</feature>
<dbReference type="InterPro" id="IPR018496">
    <property type="entry name" value="PsdUridine_synth_RsuA/RluB_CS"/>
</dbReference>
<dbReference type="InterPro" id="IPR042092">
    <property type="entry name" value="PsdUridine_s_RsuA/RluB/E/F_cat"/>
</dbReference>
<dbReference type="SMART" id="SM00363">
    <property type="entry name" value="S4"/>
    <property type="match status" value="1"/>
</dbReference>
<dbReference type="Pfam" id="PF01479">
    <property type="entry name" value="S4"/>
    <property type="match status" value="1"/>
</dbReference>
<dbReference type="FunFam" id="3.10.290.10:FF:000003">
    <property type="entry name" value="Pseudouridine synthase"/>
    <property type="match status" value="1"/>
</dbReference>
<feature type="compositionally biased region" description="Basic and acidic residues" evidence="7">
    <location>
        <begin position="326"/>
        <end position="338"/>
    </location>
</feature>
<dbReference type="CDD" id="cd00165">
    <property type="entry name" value="S4"/>
    <property type="match status" value="1"/>
</dbReference>
<dbReference type="InterPro" id="IPR020103">
    <property type="entry name" value="PsdUridine_synth_cat_dom_sf"/>
</dbReference>
<feature type="compositionally biased region" description="Basic and acidic residues" evidence="7">
    <location>
        <begin position="263"/>
        <end position="299"/>
    </location>
</feature>
<name>A0A4R6WQK6_9PROT</name>
<gene>
    <name evidence="9" type="ORF">A8950_3283</name>
</gene>
<feature type="compositionally biased region" description="Basic and acidic residues" evidence="7">
    <location>
        <begin position="353"/>
        <end position="363"/>
    </location>
</feature>
<comment type="similarity">
    <text evidence="2 6">Belongs to the pseudouridine synthase RsuA family.</text>
</comment>
<dbReference type="InterPro" id="IPR050343">
    <property type="entry name" value="RsuA_PseudoU_synthase"/>
</dbReference>
<accession>A0A4R6WQK6</accession>
<dbReference type="SUPFAM" id="SSF55120">
    <property type="entry name" value="Pseudouridine synthase"/>
    <property type="match status" value="1"/>
</dbReference>
<dbReference type="GO" id="GO:0000455">
    <property type="term" value="P:enzyme-directed rRNA pseudouridine synthesis"/>
    <property type="evidence" value="ECO:0007669"/>
    <property type="project" value="UniProtKB-ARBA"/>
</dbReference>
<keyword evidence="4 6" id="KW-0413">Isomerase</keyword>
<dbReference type="InterPro" id="IPR036986">
    <property type="entry name" value="S4_RNA-bd_sf"/>
</dbReference>
<reference evidence="9 10" key="1">
    <citation type="submission" date="2019-03" db="EMBL/GenBank/DDBJ databases">
        <title>Genomic Encyclopedia of Type Strains, Phase III (KMG-III): the genomes of soil and plant-associated and newly described type strains.</title>
        <authorList>
            <person name="Whitman W."/>
        </authorList>
    </citation>
    <scope>NUCLEOTIDE SEQUENCE [LARGE SCALE GENOMIC DNA]</scope>
    <source>
        <strain evidence="9 10">CGMCC 1.7660</strain>
    </source>
</reference>
<evidence type="ECO:0000256" key="7">
    <source>
        <dbReference type="SAM" id="MobiDB-lite"/>
    </source>
</evidence>
<comment type="caution">
    <text evidence="9">The sequence shown here is derived from an EMBL/GenBank/DDBJ whole genome shotgun (WGS) entry which is preliminary data.</text>
</comment>
<dbReference type="PANTHER" id="PTHR47683:SF3">
    <property type="entry name" value="RIBOSOMAL LARGE SUBUNIT PSEUDOURIDINE SYNTHASE B"/>
    <property type="match status" value="1"/>
</dbReference>